<organism evidence="1 2">
    <name type="scientific">Linum tenue</name>
    <dbReference type="NCBI Taxonomy" id="586396"/>
    <lineage>
        <taxon>Eukaryota</taxon>
        <taxon>Viridiplantae</taxon>
        <taxon>Streptophyta</taxon>
        <taxon>Embryophyta</taxon>
        <taxon>Tracheophyta</taxon>
        <taxon>Spermatophyta</taxon>
        <taxon>Magnoliopsida</taxon>
        <taxon>eudicotyledons</taxon>
        <taxon>Gunneridae</taxon>
        <taxon>Pentapetalae</taxon>
        <taxon>rosids</taxon>
        <taxon>fabids</taxon>
        <taxon>Malpighiales</taxon>
        <taxon>Linaceae</taxon>
        <taxon>Linum</taxon>
    </lineage>
</organism>
<sequence>MMMMIYSKPCRSTLTFMIAGLSLDDLSISPLTSLQTSNGEAATSC</sequence>
<keyword evidence="2" id="KW-1185">Reference proteome</keyword>
<gene>
    <name evidence="1" type="ORF">LITE_LOCUS10208</name>
</gene>
<comment type="caution">
    <text evidence="1">The sequence shown here is derived from an EMBL/GenBank/DDBJ whole genome shotgun (WGS) entry which is preliminary data.</text>
</comment>
<evidence type="ECO:0000313" key="2">
    <source>
        <dbReference type="Proteomes" id="UP001154282"/>
    </source>
</evidence>
<reference evidence="1" key="1">
    <citation type="submission" date="2022-08" db="EMBL/GenBank/DDBJ databases">
        <authorList>
            <person name="Gutierrez-Valencia J."/>
        </authorList>
    </citation>
    <scope>NUCLEOTIDE SEQUENCE</scope>
</reference>
<accession>A0AAV0INX9</accession>
<name>A0AAV0INX9_9ROSI</name>
<dbReference type="Proteomes" id="UP001154282">
    <property type="component" value="Unassembled WGS sequence"/>
</dbReference>
<protein>
    <submittedName>
        <fullName evidence="1">Uncharacterized protein</fullName>
    </submittedName>
</protein>
<proteinExistence type="predicted"/>
<evidence type="ECO:0000313" key="1">
    <source>
        <dbReference type="EMBL" id="CAI0399201.1"/>
    </source>
</evidence>
<dbReference type="EMBL" id="CAMGYJ010000004">
    <property type="protein sequence ID" value="CAI0399201.1"/>
    <property type="molecule type" value="Genomic_DNA"/>
</dbReference>
<dbReference type="AlphaFoldDB" id="A0AAV0INX9"/>